<keyword evidence="1" id="KW-1133">Transmembrane helix</keyword>
<gene>
    <name evidence="2" type="ORF">POL67_26210</name>
</gene>
<keyword evidence="1" id="KW-0472">Membrane</keyword>
<accession>A0ABT5EU21</accession>
<comment type="caution">
    <text evidence="2">The sequence shown here is derived from an EMBL/GenBank/DDBJ whole genome shotgun (WGS) entry which is preliminary data.</text>
</comment>
<keyword evidence="3" id="KW-1185">Reference proteome</keyword>
<proteinExistence type="predicted"/>
<organism evidence="2 3">
    <name type="scientific">Polyangium mundeleinium</name>
    <dbReference type="NCBI Taxonomy" id="2995306"/>
    <lineage>
        <taxon>Bacteria</taxon>
        <taxon>Pseudomonadati</taxon>
        <taxon>Myxococcota</taxon>
        <taxon>Polyangia</taxon>
        <taxon>Polyangiales</taxon>
        <taxon>Polyangiaceae</taxon>
        <taxon>Polyangium</taxon>
    </lineage>
</organism>
<evidence type="ECO:0000313" key="3">
    <source>
        <dbReference type="Proteomes" id="UP001221411"/>
    </source>
</evidence>
<name>A0ABT5EU21_9BACT</name>
<keyword evidence="1" id="KW-0812">Transmembrane</keyword>
<dbReference type="RefSeq" id="WP_271921807.1">
    <property type="nucleotide sequence ID" value="NZ_JAQNDO010000001.1"/>
</dbReference>
<sequence length="233" mass="25562">MKITETNFLSPLGVLILGWLLGHTEGGTASKIETDIGPLLQLWRSTKAERLQGITAEISLLVKAGLLKSVRRASYQLTPNGRVEILKALQLSSLPKSADWRTLKIRIFLVFIVLLMTTLLNGVQAAPPPPEKKLLPLPKDDGTFAQRVLSAARSSKTGRFGENKVFVSHVIRQLEGEGFAIGDVKVFKERLVTAHRGKLLALSRADLVQAMEPADVEASEIGHLNGTFHFVRI</sequence>
<evidence type="ECO:0000256" key="1">
    <source>
        <dbReference type="SAM" id="Phobius"/>
    </source>
</evidence>
<evidence type="ECO:0000313" key="2">
    <source>
        <dbReference type="EMBL" id="MDC0744854.1"/>
    </source>
</evidence>
<dbReference type="Proteomes" id="UP001221411">
    <property type="component" value="Unassembled WGS sequence"/>
</dbReference>
<reference evidence="2 3" key="1">
    <citation type="submission" date="2022-11" db="EMBL/GenBank/DDBJ databases">
        <title>Minimal conservation of predation-associated metabolite biosynthetic gene clusters underscores biosynthetic potential of Myxococcota including descriptions for ten novel species: Archangium lansinium sp. nov., Myxococcus landrumus sp. nov., Nannocystis bai.</title>
        <authorList>
            <person name="Ahearne A."/>
            <person name="Stevens C."/>
            <person name="Dowd S."/>
        </authorList>
    </citation>
    <scope>NUCLEOTIDE SEQUENCE [LARGE SCALE GENOMIC DNA]</scope>
    <source>
        <strain evidence="2 3">RJM3</strain>
    </source>
</reference>
<dbReference type="EMBL" id="JAQNDO010000001">
    <property type="protein sequence ID" value="MDC0744854.1"/>
    <property type="molecule type" value="Genomic_DNA"/>
</dbReference>
<protein>
    <submittedName>
        <fullName evidence="2">Uncharacterized protein</fullName>
    </submittedName>
</protein>
<feature type="transmembrane region" description="Helical" evidence="1">
    <location>
        <begin position="105"/>
        <end position="123"/>
    </location>
</feature>